<dbReference type="InParanoid" id="A0A286UEL1"/>
<reference evidence="3 4" key="1">
    <citation type="journal article" date="2017" name="Mol. Ecol.">
        <title>Comparative and population genomic landscape of Phellinus noxius: A hypervariable fungus causing root rot in trees.</title>
        <authorList>
            <person name="Chung C.L."/>
            <person name="Lee T.J."/>
            <person name="Akiba M."/>
            <person name="Lee H.H."/>
            <person name="Kuo T.H."/>
            <person name="Liu D."/>
            <person name="Ke H.M."/>
            <person name="Yokoi T."/>
            <person name="Roa M.B."/>
            <person name="Lu M.J."/>
            <person name="Chang Y.Y."/>
            <person name="Ann P.J."/>
            <person name="Tsai J.N."/>
            <person name="Chen C.Y."/>
            <person name="Tzean S.S."/>
            <person name="Ota Y."/>
            <person name="Hattori T."/>
            <person name="Sahashi N."/>
            <person name="Liou R.F."/>
            <person name="Kikuchi T."/>
            <person name="Tsai I.J."/>
        </authorList>
    </citation>
    <scope>NUCLEOTIDE SEQUENCE [LARGE SCALE GENOMIC DNA]</scope>
    <source>
        <strain evidence="3 4">FFPRI411160</strain>
    </source>
</reference>
<gene>
    <name evidence="3" type="ORF">PNOK_0654800</name>
</gene>
<keyword evidence="2" id="KW-0812">Transmembrane</keyword>
<keyword evidence="2" id="KW-1133">Transmembrane helix</keyword>
<protein>
    <submittedName>
        <fullName evidence="3">Uncharacterized protein</fullName>
    </submittedName>
</protein>
<accession>A0A286UEL1</accession>
<organism evidence="3 4">
    <name type="scientific">Pyrrhoderma noxium</name>
    <dbReference type="NCBI Taxonomy" id="2282107"/>
    <lineage>
        <taxon>Eukaryota</taxon>
        <taxon>Fungi</taxon>
        <taxon>Dikarya</taxon>
        <taxon>Basidiomycota</taxon>
        <taxon>Agaricomycotina</taxon>
        <taxon>Agaricomycetes</taxon>
        <taxon>Hymenochaetales</taxon>
        <taxon>Hymenochaetaceae</taxon>
        <taxon>Pyrrhoderma</taxon>
    </lineage>
</organism>
<dbReference type="STRING" id="2282107.A0A286UEL1"/>
<dbReference type="EMBL" id="NBII01000006">
    <property type="protein sequence ID" value="PAV18062.1"/>
    <property type="molecule type" value="Genomic_DNA"/>
</dbReference>
<keyword evidence="2" id="KW-0472">Membrane</keyword>
<keyword evidence="4" id="KW-1185">Reference proteome</keyword>
<dbReference type="OrthoDB" id="3051522at2759"/>
<dbReference type="Proteomes" id="UP000217199">
    <property type="component" value="Unassembled WGS sequence"/>
</dbReference>
<feature type="region of interest" description="Disordered" evidence="1">
    <location>
        <begin position="267"/>
        <end position="287"/>
    </location>
</feature>
<dbReference type="AlphaFoldDB" id="A0A286UEL1"/>
<evidence type="ECO:0000313" key="4">
    <source>
        <dbReference type="Proteomes" id="UP000217199"/>
    </source>
</evidence>
<evidence type="ECO:0000313" key="3">
    <source>
        <dbReference type="EMBL" id="PAV18062.1"/>
    </source>
</evidence>
<sequence>MIDCEFPEDKLATIKEDGTIQESVRNWRFRFTRDVLPLITETFCSVHPLKYKDILDLDRKIRDFDVYPDTYYIKKKCPIIGDELYSTFRILYPFITVLEKEEALMHINRNYFAHAILNFPNDPTKSPYAASFLATFRSSCYVLKICYEHYDKIALVMSRVWPLWGLMLVSAVVIGSVASLGSTIGYATTAFKELENAISVFKKSQHTVAKHALPLLFRLRERAIKALSQPPSKKSSHRSPNTNGEKVDEELLILRERHASMTAFASAETSYTQTNSNQGSHDNSPSDFLDLLNKQNFPDVNEQHNELVLLELLGQPQKQSQSEELNPFYYAMDGNMHWNHEYSKATVLSMNVQSEVSQNVAPTQASTNNGFPPFYDDHSLSFGQQLHGPTVETPLSSNVAPNDIPSSISRSSEILDATISSIVDTALVGSHFDINSSPPVIGPTYPEDNINLGNDVGMDFSFGTDNVVGSKIPGNMIDVDPSAWSRFIAASGLDFSRIVNEDNEDNSFKPWMNWAT</sequence>
<feature type="transmembrane region" description="Helical" evidence="2">
    <location>
        <begin position="163"/>
        <end position="187"/>
    </location>
</feature>
<comment type="caution">
    <text evidence="3">The sequence shown here is derived from an EMBL/GenBank/DDBJ whole genome shotgun (WGS) entry which is preliminary data.</text>
</comment>
<feature type="region of interest" description="Disordered" evidence="1">
    <location>
        <begin position="227"/>
        <end position="247"/>
    </location>
</feature>
<evidence type="ECO:0000256" key="2">
    <source>
        <dbReference type="SAM" id="Phobius"/>
    </source>
</evidence>
<proteinExistence type="predicted"/>
<feature type="compositionally biased region" description="Polar residues" evidence="1">
    <location>
        <begin position="267"/>
        <end position="286"/>
    </location>
</feature>
<feature type="compositionally biased region" description="Polar residues" evidence="1">
    <location>
        <begin position="229"/>
        <end position="244"/>
    </location>
</feature>
<evidence type="ECO:0000256" key="1">
    <source>
        <dbReference type="SAM" id="MobiDB-lite"/>
    </source>
</evidence>
<name>A0A286UEL1_9AGAM</name>